<evidence type="ECO:0000313" key="2">
    <source>
        <dbReference type="EMBL" id="KAH0852575.1"/>
    </source>
</evidence>
<feature type="region of interest" description="Disordered" evidence="1">
    <location>
        <begin position="47"/>
        <end position="70"/>
    </location>
</feature>
<evidence type="ECO:0000256" key="1">
    <source>
        <dbReference type="SAM" id="MobiDB-lite"/>
    </source>
</evidence>
<feature type="region of interest" description="Disordered" evidence="1">
    <location>
        <begin position="88"/>
        <end position="107"/>
    </location>
</feature>
<keyword evidence="3" id="KW-1185">Reference proteome</keyword>
<comment type="caution">
    <text evidence="2">The sequence shown here is derived from an EMBL/GenBank/DDBJ whole genome shotgun (WGS) entry which is preliminary data.</text>
</comment>
<feature type="compositionally biased region" description="Basic and acidic residues" evidence="1">
    <location>
        <begin position="149"/>
        <end position="167"/>
    </location>
</feature>
<dbReference type="EMBL" id="JAGKQM010001042">
    <property type="protein sequence ID" value="KAH0852575.1"/>
    <property type="molecule type" value="Genomic_DNA"/>
</dbReference>
<name>A0ABQ7X9D4_BRANA</name>
<sequence length="167" mass="18904">MAAAVVLLQSSFSPYSQRFSHLDASPSTLCHHRCFYFQPSHIPSKIRFSQIPPPSSSEKRTKFSENEKKNRLEIREKITESEKLEWYESSSPVSLGQRAKRDGEEDGLNLKKKVGCLHCYEPMLSSSTEAFFLNDGDSSGSSFTTSDRSGNHEESGERKMMKNRGET</sequence>
<organism evidence="2 3">
    <name type="scientific">Brassica napus</name>
    <name type="common">Rape</name>
    <dbReference type="NCBI Taxonomy" id="3708"/>
    <lineage>
        <taxon>Eukaryota</taxon>
        <taxon>Viridiplantae</taxon>
        <taxon>Streptophyta</taxon>
        <taxon>Embryophyta</taxon>
        <taxon>Tracheophyta</taxon>
        <taxon>Spermatophyta</taxon>
        <taxon>Magnoliopsida</taxon>
        <taxon>eudicotyledons</taxon>
        <taxon>Gunneridae</taxon>
        <taxon>Pentapetalae</taxon>
        <taxon>rosids</taxon>
        <taxon>malvids</taxon>
        <taxon>Brassicales</taxon>
        <taxon>Brassicaceae</taxon>
        <taxon>Brassiceae</taxon>
        <taxon>Brassica</taxon>
    </lineage>
</organism>
<feature type="region of interest" description="Disordered" evidence="1">
    <location>
        <begin position="130"/>
        <end position="167"/>
    </location>
</feature>
<proteinExistence type="predicted"/>
<feature type="compositionally biased region" description="Basic and acidic residues" evidence="1">
    <location>
        <begin position="57"/>
        <end position="70"/>
    </location>
</feature>
<gene>
    <name evidence="2" type="ORF">HID58_090237</name>
</gene>
<protein>
    <submittedName>
        <fullName evidence="2">Uncharacterized protein</fullName>
    </submittedName>
</protein>
<dbReference type="Proteomes" id="UP000824890">
    <property type="component" value="Unassembled WGS sequence"/>
</dbReference>
<feature type="compositionally biased region" description="Low complexity" evidence="1">
    <location>
        <begin position="135"/>
        <end position="148"/>
    </location>
</feature>
<accession>A0ABQ7X9D4</accession>
<evidence type="ECO:0000313" key="3">
    <source>
        <dbReference type="Proteomes" id="UP000824890"/>
    </source>
</evidence>
<reference evidence="2 3" key="1">
    <citation type="submission" date="2021-05" db="EMBL/GenBank/DDBJ databases">
        <title>Genome Assembly of Synthetic Allotetraploid Brassica napus Reveals Homoeologous Exchanges between Subgenomes.</title>
        <authorList>
            <person name="Davis J.T."/>
        </authorList>
    </citation>
    <scope>NUCLEOTIDE SEQUENCE [LARGE SCALE GENOMIC DNA]</scope>
    <source>
        <strain evidence="3">cv. Da-Ae</strain>
        <tissue evidence="2">Seedling</tissue>
    </source>
</reference>